<feature type="non-terminal residue" evidence="2">
    <location>
        <position position="1"/>
    </location>
</feature>
<organism evidence="2">
    <name type="scientific">marine sediment metagenome</name>
    <dbReference type="NCBI Taxonomy" id="412755"/>
    <lineage>
        <taxon>unclassified sequences</taxon>
        <taxon>metagenomes</taxon>
        <taxon>ecological metagenomes</taxon>
    </lineage>
</organism>
<comment type="caution">
    <text evidence="2">The sequence shown here is derived from an EMBL/GenBank/DDBJ whole genome shotgun (WGS) entry which is preliminary data.</text>
</comment>
<gene>
    <name evidence="2" type="ORF">S01H1_57257</name>
</gene>
<reference evidence="2" key="1">
    <citation type="journal article" date="2014" name="Front. Microbiol.">
        <title>High frequency of phylogenetically diverse reductive dehalogenase-homologous genes in deep subseafloor sedimentary metagenomes.</title>
        <authorList>
            <person name="Kawai M."/>
            <person name="Futagami T."/>
            <person name="Toyoda A."/>
            <person name="Takaki Y."/>
            <person name="Nishi S."/>
            <person name="Hori S."/>
            <person name="Arai W."/>
            <person name="Tsubouchi T."/>
            <person name="Morono Y."/>
            <person name="Uchiyama I."/>
            <person name="Ito T."/>
            <person name="Fujiyama A."/>
            <person name="Inagaki F."/>
            <person name="Takami H."/>
        </authorList>
    </citation>
    <scope>NUCLEOTIDE SEQUENCE</scope>
    <source>
        <strain evidence="2">Expedition CK06-06</strain>
    </source>
</reference>
<dbReference type="AlphaFoldDB" id="X0W2W2"/>
<accession>X0W2W2</accession>
<evidence type="ECO:0000313" key="2">
    <source>
        <dbReference type="EMBL" id="GAG25139.1"/>
    </source>
</evidence>
<dbReference type="EMBL" id="BARS01037334">
    <property type="protein sequence ID" value="GAG25139.1"/>
    <property type="molecule type" value="Genomic_DNA"/>
</dbReference>
<evidence type="ECO:0000256" key="1">
    <source>
        <dbReference type="SAM" id="MobiDB-lite"/>
    </source>
</evidence>
<proteinExistence type="predicted"/>
<name>X0W2W2_9ZZZZ</name>
<feature type="region of interest" description="Disordered" evidence="1">
    <location>
        <begin position="1"/>
        <end position="52"/>
    </location>
</feature>
<sequence>EDMFVWDPVIGPADSSGPTSPNPMSIVGPGTAMPSLASQLNWRTPKRRVSES</sequence>
<protein>
    <submittedName>
        <fullName evidence="2">Uncharacterized protein</fullName>
    </submittedName>
</protein>